<evidence type="ECO:0000256" key="3">
    <source>
        <dbReference type="ARBA" id="ARBA00009386"/>
    </source>
</evidence>
<keyword evidence="9" id="KW-0808">Transferase</keyword>
<keyword evidence="6 8" id="KW-1133">Transmembrane helix</keyword>
<dbReference type="OrthoDB" id="445566at2759"/>
<dbReference type="PANTHER" id="PTHR10705">
    <property type="entry name" value="DOLICHYL-DIPHOSPHOOLIGOSACCHARIDE--PROTEIN GLYCOSYLTRANSFERASE SUBUNIT DAD1"/>
    <property type="match status" value="1"/>
</dbReference>
<protein>
    <recommendedName>
        <fullName evidence="8">Dolichyl-diphosphooligosaccharide--protein glycosyltransferase subunit OST2</fullName>
        <shortName evidence="8">Oligosaccharyl transferase subunit OST2</shortName>
    </recommendedName>
</protein>
<keyword evidence="10" id="KW-1185">Reference proteome</keyword>
<dbReference type="GO" id="GO:0006487">
    <property type="term" value="P:protein N-linked glycosylation"/>
    <property type="evidence" value="ECO:0007669"/>
    <property type="project" value="TreeGrafter"/>
</dbReference>
<evidence type="ECO:0000256" key="2">
    <source>
        <dbReference type="ARBA" id="ARBA00004922"/>
    </source>
</evidence>
<keyword evidence="5 8" id="KW-0256">Endoplasmic reticulum</keyword>
<evidence type="ECO:0000256" key="1">
    <source>
        <dbReference type="ARBA" id="ARBA00004477"/>
    </source>
</evidence>
<comment type="function">
    <text evidence="8">Subunit of the oligosaccharyl transferase (OST) complex that catalyzes the initial transfer of a defined glycan (Glc(3)Man(9)GlcNAc(2) in eukaryotes) from the lipid carrier dolichol-pyrophosphate to an asparagine residue within an Asn-X-Ser/Thr consensus motif in nascent polypeptide chains, the first step in protein N-glycosylation. N-glycosylation occurs cotranslationally and the complex associates with the Sec61 complex at the channel-forming translocon complex that mediates protein translocation across the endoplasmic reticulum (ER). All subunits are required for a maximal enzyme activity.</text>
</comment>
<reference evidence="10" key="1">
    <citation type="journal article" date="2018" name="Nat. Microbiol.">
        <title>Leveraging single-cell genomics to expand the fungal tree of life.</title>
        <authorList>
            <person name="Ahrendt S.R."/>
            <person name="Quandt C.A."/>
            <person name="Ciobanu D."/>
            <person name="Clum A."/>
            <person name="Salamov A."/>
            <person name="Andreopoulos B."/>
            <person name="Cheng J.F."/>
            <person name="Woyke T."/>
            <person name="Pelin A."/>
            <person name="Henrissat B."/>
            <person name="Reynolds N.K."/>
            <person name="Benny G.L."/>
            <person name="Smith M.E."/>
            <person name="James T.Y."/>
            <person name="Grigoriev I.V."/>
        </authorList>
    </citation>
    <scope>NUCLEOTIDE SEQUENCE [LARGE SCALE GENOMIC DNA]</scope>
    <source>
        <strain evidence="10">RSA 468</strain>
    </source>
</reference>
<dbReference type="AlphaFoldDB" id="A0A4V1J5C7"/>
<comment type="similarity">
    <text evidence="3 8">Belongs to the DAD/OST2 family.</text>
</comment>
<dbReference type="Pfam" id="PF02109">
    <property type="entry name" value="DAD"/>
    <property type="match status" value="1"/>
</dbReference>
<sequence>MVTVTQLVQQFQKSYWTQTPLQLKLIDAYLVAIMLQGVLQFIYCLAISSFPYNAFLAGFGAAVASFVFTASLRIQVNPKNTEYSHQAPERAFAEFLVCQLTLFFIVTNYIG</sequence>
<feature type="transmembrane region" description="Helical" evidence="8">
    <location>
        <begin position="92"/>
        <end position="110"/>
    </location>
</feature>
<evidence type="ECO:0000313" key="9">
    <source>
        <dbReference type="EMBL" id="RKP38599.1"/>
    </source>
</evidence>
<dbReference type="EMBL" id="ML002349">
    <property type="protein sequence ID" value="RKP38599.1"/>
    <property type="molecule type" value="Genomic_DNA"/>
</dbReference>
<keyword evidence="7 8" id="KW-0472">Membrane</keyword>
<name>A0A4V1J5C7_9FUNG</name>
<dbReference type="PIRSF" id="PIRSF005588">
    <property type="entry name" value="DAD"/>
    <property type="match status" value="1"/>
</dbReference>
<dbReference type="Proteomes" id="UP000268162">
    <property type="component" value="Unassembled WGS sequence"/>
</dbReference>
<evidence type="ECO:0000256" key="5">
    <source>
        <dbReference type="ARBA" id="ARBA00022824"/>
    </source>
</evidence>
<dbReference type="GO" id="GO:0008250">
    <property type="term" value="C:oligosaccharyltransferase complex"/>
    <property type="evidence" value="ECO:0007669"/>
    <property type="project" value="InterPro"/>
</dbReference>
<keyword evidence="4 8" id="KW-0812">Transmembrane</keyword>
<comment type="pathway">
    <text evidence="2 8">Protein modification; protein glycosylation.</text>
</comment>
<evidence type="ECO:0000256" key="7">
    <source>
        <dbReference type="ARBA" id="ARBA00023136"/>
    </source>
</evidence>
<comment type="subunit">
    <text evidence="8">Component of the oligosaccharyltransferase (OST) complex.</text>
</comment>
<evidence type="ECO:0000256" key="4">
    <source>
        <dbReference type="ARBA" id="ARBA00022692"/>
    </source>
</evidence>
<dbReference type="InterPro" id="IPR003038">
    <property type="entry name" value="DAD/Ost2"/>
</dbReference>
<proteinExistence type="inferred from homology"/>
<comment type="subcellular location">
    <subcellularLocation>
        <location evidence="1 8">Endoplasmic reticulum membrane</location>
        <topology evidence="1 8">Multi-pass membrane protein</topology>
    </subcellularLocation>
</comment>
<dbReference type="STRING" id="215637.A0A4V1J5C7"/>
<dbReference type="UniPathway" id="UPA00378"/>
<evidence type="ECO:0000256" key="8">
    <source>
        <dbReference type="RuleBase" id="RU361136"/>
    </source>
</evidence>
<feature type="transmembrane region" description="Helical" evidence="8">
    <location>
        <begin position="54"/>
        <end position="72"/>
    </location>
</feature>
<gene>
    <name evidence="9" type="ORF">BJ085DRAFT_14764</name>
</gene>
<feature type="transmembrane region" description="Helical" evidence="8">
    <location>
        <begin position="28"/>
        <end position="48"/>
    </location>
</feature>
<organism evidence="9 10">
    <name type="scientific">Dimargaris cristalligena</name>
    <dbReference type="NCBI Taxonomy" id="215637"/>
    <lineage>
        <taxon>Eukaryota</taxon>
        <taxon>Fungi</taxon>
        <taxon>Fungi incertae sedis</taxon>
        <taxon>Zoopagomycota</taxon>
        <taxon>Kickxellomycotina</taxon>
        <taxon>Dimargaritomycetes</taxon>
        <taxon>Dimargaritales</taxon>
        <taxon>Dimargaritaceae</taxon>
        <taxon>Dimargaris</taxon>
    </lineage>
</organism>
<evidence type="ECO:0000313" key="10">
    <source>
        <dbReference type="Proteomes" id="UP000268162"/>
    </source>
</evidence>
<dbReference type="PANTHER" id="PTHR10705:SF0">
    <property type="entry name" value="DOLICHYL-DIPHOSPHOOLIGOSACCHARIDE--PROTEIN GLYCOSYLTRANSFERASE SUBUNIT DAD1"/>
    <property type="match status" value="1"/>
</dbReference>
<accession>A0A4V1J5C7</accession>
<dbReference type="GO" id="GO:0016740">
    <property type="term" value="F:transferase activity"/>
    <property type="evidence" value="ECO:0007669"/>
    <property type="project" value="UniProtKB-KW"/>
</dbReference>
<evidence type="ECO:0000256" key="6">
    <source>
        <dbReference type="ARBA" id="ARBA00022989"/>
    </source>
</evidence>